<evidence type="ECO:0000313" key="1">
    <source>
        <dbReference type="EMBL" id="CAG8755422.1"/>
    </source>
</evidence>
<comment type="caution">
    <text evidence="1">The sequence shown here is derived from an EMBL/GenBank/DDBJ whole genome shotgun (WGS) entry which is preliminary data.</text>
</comment>
<proteinExistence type="predicted"/>
<dbReference type="EMBL" id="CAJVQB010012432">
    <property type="protein sequence ID" value="CAG8755422.1"/>
    <property type="molecule type" value="Genomic_DNA"/>
</dbReference>
<keyword evidence="2" id="KW-1185">Reference proteome</keyword>
<sequence length="84" mass="9430">MSINIVNDSVEKLAGTDDYKKCVKTVHSTLKFGKFGSTSQKEILKKYKGLAEKFRIHAQEAKAGFLEKYVSSLMQRPMVEGSTQ</sequence>
<organism evidence="1 2">
    <name type="scientific">Gigaspora margarita</name>
    <dbReference type="NCBI Taxonomy" id="4874"/>
    <lineage>
        <taxon>Eukaryota</taxon>
        <taxon>Fungi</taxon>
        <taxon>Fungi incertae sedis</taxon>
        <taxon>Mucoromycota</taxon>
        <taxon>Glomeromycotina</taxon>
        <taxon>Glomeromycetes</taxon>
        <taxon>Diversisporales</taxon>
        <taxon>Gigasporaceae</taxon>
        <taxon>Gigaspora</taxon>
    </lineage>
</organism>
<protein>
    <submittedName>
        <fullName evidence="1">30645_t:CDS:1</fullName>
    </submittedName>
</protein>
<name>A0ABN7VBY7_GIGMA</name>
<dbReference type="InterPro" id="IPR059169">
    <property type="entry name" value="GCP5_N_ext"/>
</dbReference>
<accession>A0ABN7VBY7</accession>
<feature type="non-terminal residue" evidence="1">
    <location>
        <position position="84"/>
    </location>
</feature>
<dbReference type="CDD" id="cd22572">
    <property type="entry name" value="GCP5_NTD"/>
    <property type="match status" value="1"/>
</dbReference>
<dbReference type="Proteomes" id="UP000789901">
    <property type="component" value="Unassembled WGS sequence"/>
</dbReference>
<reference evidence="1 2" key="1">
    <citation type="submission" date="2021-06" db="EMBL/GenBank/DDBJ databases">
        <authorList>
            <person name="Kallberg Y."/>
            <person name="Tangrot J."/>
            <person name="Rosling A."/>
        </authorList>
    </citation>
    <scope>NUCLEOTIDE SEQUENCE [LARGE SCALE GENOMIC DNA]</scope>
    <source>
        <strain evidence="1 2">120-4 pot B 10/14</strain>
    </source>
</reference>
<gene>
    <name evidence="1" type="ORF">GMARGA_LOCUS16848</name>
</gene>
<evidence type="ECO:0000313" key="2">
    <source>
        <dbReference type="Proteomes" id="UP000789901"/>
    </source>
</evidence>